<feature type="region of interest" description="Disordered" evidence="4">
    <location>
        <begin position="191"/>
        <end position="211"/>
    </location>
</feature>
<dbReference type="RefSeq" id="XP_020669937.2">
    <property type="nucleotide sequence ID" value="XM_020814278.2"/>
</dbReference>
<dbReference type="PANTHER" id="PTHR45640">
    <property type="entry name" value="HEAT SHOCK PROTEIN HSP-12.2-RELATED"/>
    <property type="match status" value="1"/>
</dbReference>
<gene>
    <name evidence="7" type="primary">LOC110090593</name>
</gene>
<reference evidence="7" key="1">
    <citation type="submission" date="2025-08" db="UniProtKB">
        <authorList>
            <consortium name="RefSeq"/>
        </authorList>
    </citation>
    <scope>IDENTIFICATION</scope>
</reference>
<dbReference type="GO" id="GO:0042026">
    <property type="term" value="P:protein refolding"/>
    <property type="evidence" value="ECO:0007669"/>
    <property type="project" value="TreeGrafter"/>
</dbReference>
<feature type="domain" description="SHSP" evidence="5">
    <location>
        <begin position="85"/>
        <end position="199"/>
    </location>
</feature>
<dbReference type="AlphaFoldDB" id="A0A6J0VAR5"/>
<dbReference type="InParanoid" id="A0A6J0VAR5"/>
<dbReference type="InterPro" id="IPR001436">
    <property type="entry name" value="Alpha-crystallin/sHSP_animal"/>
</dbReference>
<dbReference type="InterPro" id="IPR002068">
    <property type="entry name" value="A-crystallin/Hsp20_dom"/>
</dbReference>
<dbReference type="PANTHER" id="PTHR45640:SF2">
    <property type="entry name" value="HEAT SHOCK PROTEIN BETA-11-RELATED"/>
    <property type="match status" value="1"/>
</dbReference>
<dbReference type="KEGG" id="pvt:110090593"/>
<dbReference type="SUPFAM" id="SSF49764">
    <property type="entry name" value="HSP20-like chaperones"/>
    <property type="match status" value="1"/>
</dbReference>
<dbReference type="CDD" id="cd06526">
    <property type="entry name" value="metazoan_ACD"/>
    <property type="match status" value="1"/>
</dbReference>
<evidence type="ECO:0000313" key="6">
    <source>
        <dbReference type="Proteomes" id="UP001652642"/>
    </source>
</evidence>
<dbReference type="OrthoDB" id="8946669at2759"/>
<accession>A0A6J0VAR5</accession>
<dbReference type="Pfam" id="PF00011">
    <property type="entry name" value="HSP20"/>
    <property type="match status" value="1"/>
</dbReference>
<evidence type="ECO:0000256" key="3">
    <source>
        <dbReference type="RuleBase" id="RU003616"/>
    </source>
</evidence>
<dbReference type="GO" id="GO:0009408">
    <property type="term" value="P:response to heat"/>
    <property type="evidence" value="ECO:0007669"/>
    <property type="project" value="TreeGrafter"/>
</dbReference>
<comment type="similarity">
    <text evidence="2 3">Belongs to the small heat shock protein (HSP20) family.</text>
</comment>
<dbReference type="Proteomes" id="UP001652642">
    <property type="component" value="Chromosome 7"/>
</dbReference>
<evidence type="ECO:0000256" key="2">
    <source>
        <dbReference type="PROSITE-ProRule" id="PRU00285"/>
    </source>
</evidence>
<dbReference type="InterPro" id="IPR008978">
    <property type="entry name" value="HSP20-like_chaperone"/>
</dbReference>
<proteinExistence type="inferred from homology"/>
<keyword evidence="6" id="KW-1185">Reference proteome</keyword>
<protein>
    <submittedName>
        <fullName evidence="7">Heat shock protein 30C-like</fullName>
    </submittedName>
</protein>
<sequence>MANYSRYLLRMLPSRRWPLPGLGSVWLSQSRPAVRLLWPPSGHGFVAQMVADMEHQLQEMERLSRAFFRASPLVAWEREDRRPRDVDLEAGTAAGAGEKDGNYRFAMDVTGFAPEEMTVKLDGRKVTVVAQCHRESHGEENGSWEERQELRREILLPDDVDLEAISCSLASDGQLCIVAPRLATGRAIPIDVKPAVQETSGEDSQEKPKDS</sequence>
<name>A0A6J0VAR5_9SAUR</name>
<dbReference type="Gene3D" id="2.60.40.790">
    <property type="match status" value="1"/>
</dbReference>
<dbReference type="GO" id="GO:0005634">
    <property type="term" value="C:nucleus"/>
    <property type="evidence" value="ECO:0007669"/>
    <property type="project" value="TreeGrafter"/>
</dbReference>
<evidence type="ECO:0000259" key="5">
    <source>
        <dbReference type="PROSITE" id="PS01031"/>
    </source>
</evidence>
<keyword evidence="1" id="KW-0346">Stress response</keyword>
<dbReference type="GO" id="GO:0051082">
    <property type="term" value="F:unfolded protein binding"/>
    <property type="evidence" value="ECO:0007669"/>
    <property type="project" value="TreeGrafter"/>
</dbReference>
<organism evidence="6 7">
    <name type="scientific">Pogona vitticeps</name>
    <name type="common">central bearded dragon</name>
    <dbReference type="NCBI Taxonomy" id="103695"/>
    <lineage>
        <taxon>Eukaryota</taxon>
        <taxon>Metazoa</taxon>
        <taxon>Chordata</taxon>
        <taxon>Craniata</taxon>
        <taxon>Vertebrata</taxon>
        <taxon>Euteleostomi</taxon>
        <taxon>Lepidosauria</taxon>
        <taxon>Squamata</taxon>
        <taxon>Bifurcata</taxon>
        <taxon>Unidentata</taxon>
        <taxon>Episquamata</taxon>
        <taxon>Toxicofera</taxon>
        <taxon>Iguania</taxon>
        <taxon>Acrodonta</taxon>
        <taxon>Agamidae</taxon>
        <taxon>Amphibolurinae</taxon>
        <taxon>Pogona</taxon>
    </lineage>
</organism>
<dbReference type="GeneID" id="110090593"/>
<dbReference type="PROSITE" id="PS01031">
    <property type="entry name" value="SHSP"/>
    <property type="match status" value="1"/>
</dbReference>
<evidence type="ECO:0000256" key="1">
    <source>
        <dbReference type="ARBA" id="ARBA00023016"/>
    </source>
</evidence>
<evidence type="ECO:0000256" key="4">
    <source>
        <dbReference type="SAM" id="MobiDB-lite"/>
    </source>
</evidence>
<evidence type="ECO:0000313" key="7">
    <source>
        <dbReference type="RefSeq" id="XP_020669937.2"/>
    </source>
</evidence>
<dbReference type="GO" id="GO:0005737">
    <property type="term" value="C:cytoplasm"/>
    <property type="evidence" value="ECO:0007669"/>
    <property type="project" value="TreeGrafter"/>
</dbReference>